<feature type="active site" description="Proton donor" evidence="12">
    <location>
        <position position="10"/>
    </location>
</feature>
<dbReference type="InterPro" id="IPR000807">
    <property type="entry name" value="ImidazoleglycerolP_deHydtase"/>
</dbReference>
<keyword evidence="8 12" id="KW-0368">Histidine biosynthesis</keyword>
<dbReference type="PROSITE" id="PS00955">
    <property type="entry name" value="IGP_DEHYDRATASE_2"/>
    <property type="match status" value="1"/>
</dbReference>
<dbReference type="InterPro" id="IPR036412">
    <property type="entry name" value="HAD-like_sf"/>
</dbReference>
<dbReference type="InterPro" id="IPR023214">
    <property type="entry name" value="HAD_sf"/>
</dbReference>
<dbReference type="AlphaFoldDB" id="A0A5B8VNW4"/>
<evidence type="ECO:0000256" key="6">
    <source>
        <dbReference type="ARBA" id="ARBA00022801"/>
    </source>
</evidence>
<keyword evidence="7 12" id="KW-0460">Magnesium</keyword>
<dbReference type="PANTHER" id="PTHR23133:SF2">
    <property type="entry name" value="IMIDAZOLEGLYCEROL-PHOSPHATE DEHYDRATASE"/>
    <property type="match status" value="1"/>
</dbReference>
<evidence type="ECO:0000256" key="7">
    <source>
        <dbReference type="ARBA" id="ARBA00022842"/>
    </source>
</evidence>
<dbReference type="InterPro" id="IPR006543">
    <property type="entry name" value="Histidinol-phos"/>
</dbReference>
<dbReference type="NCBIfam" id="TIGR01662">
    <property type="entry name" value="HAD-SF-IIIA"/>
    <property type="match status" value="1"/>
</dbReference>
<evidence type="ECO:0000256" key="12">
    <source>
        <dbReference type="HAMAP-Rule" id="MF_01022"/>
    </source>
</evidence>
<sequence length="378" mass="42729">MKSVLFIDRDGTIIQEVPPTYQIDSFEKLIFYPEVFTYLGRIARELDFELVMVSNQDGLGTDSFPEKDFHPVQNFIIDTLKGEKIVFSDIIIDRTFAAEGKPTRKPGTALLTKYINNPEYDLTNSFVIGDRITDVQLAKNLGCKAIWLNNDQLLGADEISNGDALKAATALDTTSWEEIYRFLKLKTREAHHERITNETKIYIDINIDGKGSAQIDTGLGFFDHMLDQIARHGNIDLKVKVDGDLHIDEHHTIEDTGIALGEVFNKLLTDKRGMERYGFALPMDDSEAKVLIDFGGRSWITWDAKFKREKVGDMPTEMFYHFFKSFSDSAKCNLSISCQGDNEHHKIEAIFKAFAKAIKMAVKKDPLSDALPSTKGVL</sequence>
<evidence type="ECO:0000256" key="2">
    <source>
        <dbReference type="ARBA" id="ARBA00005047"/>
    </source>
</evidence>
<dbReference type="NCBIfam" id="NF002111">
    <property type="entry name" value="PRK00951.2-1"/>
    <property type="match status" value="1"/>
</dbReference>
<keyword evidence="10 12" id="KW-0511">Multifunctional enzyme</keyword>
<dbReference type="InterPro" id="IPR020566">
    <property type="entry name" value="His_synth_bifunc_HisB"/>
</dbReference>
<dbReference type="EC" id="3.1.3.15" evidence="12"/>
<accession>A0A5B8VNW4</accession>
<feature type="active site" description="Nucleophile" evidence="12">
    <location>
        <position position="8"/>
    </location>
</feature>
<comment type="catalytic activity">
    <reaction evidence="11 12">
        <text>L-histidinol phosphate + H2O = L-histidinol + phosphate</text>
        <dbReference type="Rhea" id="RHEA:14465"/>
        <dbReference type="ChEBI" id="CHEBI:15377"/>
        <dbReference type="ChEBI" id="CHEBI:43474"/>
        <dbReference type="ChEBI" id="CHEBI:57699"/>
        <dbReference type="ChEBI" id="CHEBI:57980"/>
        <dbReference type="EC" id="3.1.3.15"/>
    </reaction>
</comment>
<keyword evidence="9 12" id="KW-0456">Lyase</keyword>
<dbReference type="SUPFAM" id="SSF56784">
    <property type="entry name" value="HAD-like"/>
    <property type="match status" value="1"/>
</dbReference>
<comment type="similarity">
    <text evidence="12">In the C-terminal section; belongs to the imidazoleglycerol-phosphate dehydratase family.</text>
</comment>
<dbReference type="KEGG" id="agi:FSB73_16900"/>
<dbReference type="PANTHER" id="PTHR23133">
    <property type="entry name" value="IMIDAZOLEGLYCEROL-PHOSPHATE DEHYDRATASE HIS7"/>
    <property type="match status" value="1"/>
</dbReference>
<comment type="pathway">
    <text evidence="2 12">Amino-acid biosynthesis; L-histidine biosynthesis; L-histidine from 5-phospho-alpha-D-ribose 1-diphosphate: step 6/9.</text>
</comment>
<feature type="binding site" evidence="12">
    <location>
        <position position="10"/>
    </location>
    <ligand>
        <name>Mg(2+)</name>
        <dbReference type="ChEBI" id="CHEBI:18420"/>
    </ligand>
</feature>
<dbReference type="InterPro" id="IPR006549">
    <property type="entry name" value="HAD-SF_hydro_IIIA"/>
</dbReference>
<evidence type="ECO:0000256" key="11">
    <source>
        <dbReference type="ARBA" id="ARBA00049158"/>
    </source>
</evidence>
<proteinExistence type="inferred from homology"/>
<dbReference type="GO" id="GO:0004424">
    <property type="term" value="F:imidazoleglycerol-phosphate dehydratase activity"/>
    <property type="evidence" value="ECO:0007669"/>
    <property type="project" value="UniProtKB-UniRule"/>
</dbReference>
<dbReference type="GO" id="GO:0005737">
    <property type="term" value="C:cytoplasm"/>
    <property type="evidence" value="ECO:0007669"/>
    <property type="project" value="UniProtKB-SubCell"/>
</dbReference>
<keyword evidence="4 12" id="KW-0028">Amino-acid biosynthesis</keyword>
<feature type="binding site" evidence="12">
    <location>
        <position position="130"/>
    </location>
    <ligand>
        <name>Mg(2+)</name>
        <dbReference type="ChEBI" id="CHEBI:18420"/>
    </ligand>
</feature>
<evidence type="ECO:0000256" key="8">
    <source>
        <dbReference type="ARBA" id="ARBA00023102"/>
    </source>
</evidence>
<evidence type="ECO:0000256" key="4">
    <source>
        <dbReference type="ARBA" id="ARBA00022605"/>
    </source>
</evidence>
<comment type="subcellular location">
    <subcellularLocation>
        <location evidence="12">Cytoplasm</location>
    </subcellularLocation>
</comment>
<dbReference type="FunFam" id="3.30.230.40:FF:000003">
    <property type="entry name" value="Imidazoleglycerol-phosphate dehydratase HisB"/>
    <property type="match status" value="1"/>
</dbReference>
<dbReference type="HAMAP" id="MF_00076">
    <property type="entry name" value="HisB"/>
    <property type="match status" value="1"/>
</dbReference>
<evidence type="ECO:0000256" key="9">
    <source>
        <dbReference type="ARBA" id="ARBA00023239"/>
    </source>
</evidence>
<dbReference type="NCBIfam" id="TIGR01656">
    <property type="entry name" value="Histidinol-ppas"/>
    <property type="match status" value="1"/>
</dbReference>
<comment type="caution">
    <text evidence="12">Lacks conserved residue(s) required for the propagation of feature annotation.</text>
</comment>
<keyword evidence="5 12" id="KW-0479">Metal-binding</keyword>
<gene>
    <name evidence="12 13" type="primary">hisB</name>
    <name evidence="13" type="ORF">FSB73_16900</name>
</gene>
<dbReference type="PROSITE" id="PS00954">
    <property type="entry name" value="IGP_DEHYDRATASE_1"/>
    <property type="match status" value="1"/>
</dbReference>
<dbReference type="HAMAP" id="MF_01022">
    <property type="entry name" value="Bifunc_HisB"/>
    <property type="match status" value="1"/>
</dbReference>
<organism evidence="13 14">
    <name type="scientific">Arachidicoccus ginsenosidivorans</name>
    <dbReference type="NCBI Taxonomy" id="496057"/>
    <lineage>
        <taxon>Bacteria</taxon>
        <taxon>Pseudomonadati</taxon>
        <taxon>Bacteroidota</taxon>
        <taxon>Chitinophagia</taxon>
        <taxon>Chitinophagales</taxon>
        <taxon>Chitinophagaceae</taxon>
        <taxon>Arachidicoccus</taxon>
    </lineage>
</organism>
<feature type="region of interest" description="Imidazoleglycerol-phosphate dehydratase" evidence="12">
    <location>
        <begin position="188"/>
        <end position="378"/>
    </location>
</feature>
<dbReference type="InterPro" id="IPR020568">
    <property type="entry name" value="Ribosomal_Su5_D2-typ_SF"/>
</dbReference>
<protein>
    <recommendedName>
        <fullName evidence="12">Histidine biosynthesis bifunctional protein HisB</fullName>
    </recommendedName>
    <domain>
        <recommendedName>
            <fullName evidence="12">Histidinol-phosphatase</fullName>
            <ecNumber evidence="12">3.1.3.15</ecNumber>
        </recommendedName>
    </domain>
    <domain>
        <recommendedName>
            <fullName evidence="12">Imidazoleglycerol-phosphate dehydratase</fullName>
            <shortName evidence="12">IGPD</shortName>
            <ecNumber evidence="12">4.2.1.19</ecNumber>
        </recommendedName>
    </domain>
</protein>
<evidence type="ECO:0000256" key="10">
    <source>
        <dbReference type="ARBA" id="ARBA00023268"/>
    </source>
</evidence>
<dbReference type="Pfam" id="PF00475">
    <property type="entry name" value="IGPD"/>
    <property type="match status" value="1"/>
</dbReference>
<name>A0A5B8VNW4_9BACT</name>
<dbReference type="SUPFAM" id="SSF54211">
    <property type="entry name" value="Ribosomal protein S5 domain 2-like"/>
    <property type="match status" value="2"/>
</dbReference>
<evidence type="ECO:0000313" key="13">
    <source>
        <dbReference type="EMBL" id="QEC73109.1"/>
    </source>
</evidence>
<dbReference type="Pfam" id="PF13242">
    <property type="entry name" value="Hydrolase_like"/>
    <property type="match status" value="1"/>
</dbReference>
<dbReference type="CDD" id="cd07914">
    <property type="entry name" value="IGPD"/>
    <property type="match status" value="1"/>
</dbReference>
<keyword evidence="14" id="KW-1185">Reference proteome</keyword>
<dbReference type="EMBL" id="CP042434">
    <property type="protein sequence ID" value="QEC73109.1"/>
    <property type="molecule type" value="Genomic_DNA"/>
</dbReference>
<evidence type="ECO:0000256" key="1">
    <source>
        <dbReference type="ARBA" id="ARBA00001946"/>
    </source>
</evidence>
<dbReference type="EC" id="4.2.1.19" evidence="12"/>
<evidence type="ECO:0000256" key="3">
    <source>
        <dbReference type="ARBA" id="ARBA00022490"/>
    </source>
</evidence>
<dbReference type="NCBIfam" id="NF003937">
    <property type="entry name" value="PRK05446.1"/>
    <property type="match status" value="1"/>
</dbReference>
<comment type="cofactor">
    <cofactor evidence="1 12">
        <name>Mg(2+)</name>
        <dbReference type="ChEBI" id="CHEBI:18420"/>
    </cofactor>
</comment>
<dbReference type="GO" id="GO:0004401">
    <property type="term" value="F:histidinol-phosphatase activity"/>
    <property type="evidence" value="ECO:0007669"/>
    <property type="project" value="UniProtKB-UniRule"/>
</dbReference>
<feature type="binding site" evidence="12">
    <location>
        <position position="8"/>
    </location>
    <ligand>
        <name>Mg(2+)</name>
        <dbReference type="ChEBI" id="CHEBI:18420"/>
    </ligand>
</feature>
<dbReference type="UniPathway" id="UPA00031">
    <property type="reaction ID" value="UER00011"/>
</dbReference>
<dbReference type="GO" id="GO:0000105">
    <property type="term" value="P:L-histidine biosynthetic process"/>
    <property type="evidence" value="ECO:0007669"/>
    <property type="project" value="UniProtKB-UniRule"/>
</dbReference>
<keyword evidence="3 12" id="KW-0963">Cytoplasm</keyword>
<evidence type="ECO:0000256" key="5">
    <source>
        <dbReference type="ARBA" id="ARBA00022723"/>
    </source>
</evidence>
<comment type="catalytic activity">
    <reaction evidence="12">
        <text>D-erythro-1-(imidazol-4-yl)glycerol 3-phosphate = 3-(imidazol-4-yl)-2-oxopropyl phosphate + H2O</text>
        <dbReference type="Rhea" id="RHEA:11040"/>
        <dbReference type="ChEBI" id="CHEBI:15377"/>
        <dbReference type="ChEBI" id="CHEBI:57766"/>
        <dbReference type="ChEBI" id="CHEBI:58278"/>
        <dbReference type="EC" id="4.2.1.19"/>
    </reaction>
</comment>
<dbReference type="NCBIfam" id="TIGR01261">
    <property type="entry name" value="hisB_Nterm"/>
    <property type="match status" value="1"/>
</dbReference>
<dbReference type="InterPro" id="IPR005954">
    <property type="entry name" value="HisB_N"/>
</dbReference>
<dbReference type="InterPro" id="IPR038494">
    <property type="entry name" value="IGPD_sf"/>
</dbReference>
<dbReference type="InterPro" id="IPR020565">
    <property type="entry name" value="ImidazoleglycerP_deHydtase_CS"/>
</dbReference>
<dbReference type="Gene3D" id="3.40.50.1000">
    <property type="entry name" value="HAD superfamily/HAD-like"/>
    <property type="match status" value="1"/>
</dbReference>
<dbReference type="GO" id="GO:0046872">
    <property type="term" value="F:metal ion binding"/>
    <property type="evidence" value="ECO:0007669"/>
    <property type="project" value="UniProtKB-KW"/>
</dbReference>
<dbReference type="FunFam" id="3.30.230.40:FF:000001">
    <property type="entry name" value="Imidazoleglycerol-phosphate dehydratase HisB"/>
    <property type="match status" value="1"/>
</dbReference>
<dbReference type="Gene3D" id="3.30.230.40">
    <property type="entry name" value="Imidazole glycerol phosphate dehydratase, domain 1"/>
    <property type="match status" value="2"/>
</dbReference>
<evidence type="ECO:0000313" key="14">
    <source>
        <dbReference type="Proteomes" id="UP000321291"/>
    </source>
</evidence>
<dbReference type="RefSeq" id="WP_146784841.1">
    <property type="nucleotide sequence ID" value="NZ_CP042434.1"/>
</dbReference>
<reference evidence="13 14" key="1">
    <citation type="journal article" date="2017" name="Int. J. Syst. Evol. Microbiol.">
        <title>Arachidicoccus ginsenosidivorans sp. nov., with ginsenoside-converting activity isolated from ginseng cultivating soil.</title>
        <authorList>
            <person name="Siddiqi M.Z."/>
            <person name="Aslam Z."/>
            <person name="Im W.T."/>
        </authorList>
    </citation>
    <scope>NUCLEOTIDE SEQUENCE [LARGE SCALE GENOMIC DNA]</scope>
    <source>
        <strain evidence="13 14">Gsoil 809</strain>
    </source>
</reference>
<comment type="similarity">
    <text evidence="12">In the N-terminal section; belongs to the histidinol-phosphatase family.</text>
</comment>
<feature type="region of interest" description="Histidinol-phosphatase" evidence="12">
    <location>
        <begin position="1"/>
        <end position="187"/>
    </location>
</feature>
<dbReference type="OrthoDB" id="9790411at2"/>
<comment type="pathway">
    <text evidence="12">Amino-acid biosynthesis; L-histidine biosynthesis; L-histidine from 5-phospho-alpha-D-ribose 1-diphosphate: step 8/9.</text>
</comment>
<keyword evidence="6 12" id="KW-0378">Hydrolase</keyword>
<dbReference type="Proteomes" id="UP000321291">
    <property type="component" value="Chromosome"/>
</dbReference>